<dbReference type="AlphaFoldDB" id="A0A239P4B6"/>
<proteinExistence type="predicted"/>
<protein>
    <submittedName>
        <fullName evidence="1">Uncharacterized protein</fullName>
    </submittedName>
</protein>
<gene>
    <name evidence="1" type="ORF">SAMN05443665_106719</name>
</gene>
<name>A0A239P4B6_9ACTN</name>
<evidence type="ECO:0000313" key="1">
    <source>
        <dbReference type="EMBL" id="SNT61977.1"/>
    </source>
</evidence>
<reference evidence="1" key="1">
    <citation type="submission" date="2017-06" db="EMBL/GenBank/DDBJ databases">
        <authorList>
            <person name="Kim H.J."/>
            <person name="Triplett B.A."/>
        </authorList>
    </citation>
    <scope>NUCLEOTIDE SEQUENCE [LARGE SCALE GENOMIC DNA]</scope>
    <source>
        <strain evidence="1">DSM 44715</strain>
    </source>
</reference>
<dbReference type="Proteomes" id="UP000198318">
    <property type="component" value="Unassembled WGS sequence"/>
</dbReference>
<dbReference type="EMBL" id="FZOR01000067">
    <property type="protein sequence ID" value="SNT61977.1"/>
    <property type="molecule type" value="Genomic_DNA"/>
</dbReference>
<keyword evidence="2" id="KW-1185">Reference proteome</keyword>
<evidence type="ECO:0000313" key="2">
    <source>
        <dbReference type="Proteomes" id="UP000198318"/>
    </source>
</evidence>
<sequence>MIMVGIAVVAALVWGAVALVRGFTRWEPPVEYDEATTQEVTAPAENCALLEQKIAKPPESRRLDVKAQLEYSAMRKAVPMACDLDVKVECDPNSDCSAAYKGKTIAIAVQRGSCTSMPSIGERLCEYTLHPRNRFLSQRRLNEAFWESRQKDKKDGSVLRCDTIPGGADVLPLTGTKTEYRCYTRKPGSVTNKYTVVAGDGNHLFFER</sequence>
<organism evidence="1 2">
    <name type="scientific">Actinomadura meyerae</name>
    <dbReference type="NCBI Taxonomy" id="240840"/>
    <lineage>
        <taxon>Bacteria</taxon>
        <taxon>Bacillati</taxon>
        <taxon>Actinomycetota</taxon>
        <taxon>Actinomycetes</taxon>
        <taxon>Streptosporangiales</taxon>
        <taxon>Thermomonosporaceae</taxon>
        <taxon>Actinomadura</taxon>
    </lineage>
</organism>
<accession>A0A239P4B6</accession>